<dbReference type="OrthoDB" id="8545217at2"/>
<organism evidence="2 3">
    <name type="scientific">Microbacterium telephonicum</name>
    <dbReference type="NCBI Taxonomy" id="1714841"/>
    <lineage>
        <taxon>Bacteria</taxon>
        <taxon>Bacillati</taxon>
        <taxon>Actinomycetota</taxon>
        <taxon>Actinomycetes</taxon>
        <taxon>Micrococcales</taxon>
        <taxon>Microbacteriaceae</taxon>
        <taxon>Microbacterium</taxon>
    </lineage>
</organism>
<gene>
    <name evidence="2" type="ORF">C7474_0424</name>
</gene>
<evidence type="ECO:0000313" key="3">
    <source>
        <dbReference type="Proteomes" id="UP000273158"/>
    </source>
</evidence>
<reference evidence="2 3" key="1">
    <citation type="journal article" date="2015" name="Stand. Genomic Sci.">
        <title>Genomic Encyclopedia of Bacterial and Archaeal Type Strains, Phase III: the genomes of soil and plant-associated and newly described type strains.</title>
        <authorList>
            <person name="Whitman W.B."/>
            <person name="Woyke T."/>
            <person name="Klenk H.P."/>
            <person name="Zhou Y."/>
            <person name="Lilburn T.G."/>
            <person name="Beck B.J."/>
            <person name="De Vos P."/>
            <person name="Vandamme P."/>
            <person name="Eisen J.A."/>
            <person name="Garrity G."/>
            <person name="Hugenholtz P."/>
            <person name="Kyrpides N.C."/>
        </authorList>
    </citation>
    <scope>NUCLEOTIDE SEQUENCE [LARGE SCALE GENOMIC DNA]</scope>
    <source>
        <strain evidence="2 3">S2T63</strain>
    </source>
</reference>
<protein>
    <submittedName>
        <fullName evidence="2">Glutaredoxin</fullName>
    </submittedName>
</protein>
<dbReference type="InterPro" id="IPR036249">
    <property type="entry name" value="Thioredoxin-like_sf"/>
</dbReference>
<dbReference type="EMBL" id="RCDB01000001">
    <property type="protein sequence ID" value="RLK52484.1"/>
    <property type="molecule type" value="Genomic_DNA"/>
</dbReference>
<dbReference type="InterPro" id="IPR002109">
    <property type="entry name" value="Glutaredoxin"/>
</dbReference>
<evidence type="ECO:0000313" key="2">
    <source>
        <dbReference type="EMBL" id="RLK52484.1"/>
    </source>
</evidence>
<sequence>MITVTVYSLGEGCPHCVRTCKCLTVAGIRSTVIDITVDEDARRFVTERLGYAQAPVVVIDQDPAVHWCGFRPDLIQQVAARTGASS</sequence>
<accession>A0A498C8X5</accession>
<dbReference type="Gene3D" id="3.40.30.10">
    <property type="entry name" value="Glutaredoxin"/>
    <property type="match status" value="1"/>
</dbReference>
<comment type="caution">
    <text evidence="2">The sequence shown here is derived from an EMBL/GenBank/DDBJ whole genome shotgun (WGS) entry which is preliminary data.</text>
</comment>
<proteinExistence type="predicted"/>
<dbReference type="CDD" id="cd02976">
    <property type="entry name" value="NrdH"/>
    <property type="match status" value="1"/>
</dbReference>
<dbReference type="AlphaFoldDB" id="A0A498C8X5"/>
<dbReference type="Proteomes" id="UP000273158">
    <property type="component" value="Unassembled WGS sequence"/>
</dbReference>
<dbReference type="Pfam" id="PF00462">
    <property type="entry name" value="Glutaredoxin"/>
    <property type="match status" value="1"/>
</dbReference>
<dbReference type="RefSeq" id="WP_121057860.1">
    <property type="nucleotide sequence ID" value="NZ_RCDB01000001.1"/>
</dbReference>
<dbReference type="SUPFAM" id="SSF52833">
    <property type="entry name" value="Thioredoxin-like"/>
    <property type="match status" value="1"/>
</dbReference>
<dbReference type="PROSITE" id="PS51354">
    <property type="entry name" value="GLUTAREDOXIN_2"/>
    <property type="match status" value="1"/>
</dbReference>
<keyword evidence="3" id="KW-1185">Reference proteome</keyword>
<evidence type="ECO:0000259" key="1">
    <source>
        <dbReference type="Pfam" id="PF00462"/>
    </source>
</evidence>
<feature type="domain" description="Glutaredoxin" evidence="1">
    <location>
        <begin position="4"/>
        <end position="62"/>
    </location>
</feature>
<name>A0A498C8X5_9MICO</name>